<evidence type="ECO:0000313" key="1">
    <source>
        <dbReference type="EMBL" id="KAI9912484.1"/>
    </source>
</evidence>
<accession>A0ACC0W314</accession>
<reference evidence="1 2" key="1">
    <citation type="journal article" date="2022" name="bioRxiv">
        <title>The genome of the oomycete Peronosclerospora sorghi, a cosmopolitan pathogen of maize and sorghum, is inflated with dispersed pseudogenes.</title>
        <authorList>
            <person name="Fletcher K."/>
            <person name="Martin F."/>
            <person name="Isakeit T."/>
            <person name="Cavanaugh K."/>
            <person name="Magill C."/>
            <person name="Michelmore R."/>
        </authorList>
    </citation>
    <scope>NUCLEOTIDE SEQUENCE [LARGE SCALE GENOMIC DNA]</scope>
    <source>
        <strain evidence="1">P6</strain>
    </source>
</reference>
<sequence>MSSNRWKWTMLRLRWFQRIRLWLRTQFRESVVLTKVACEHEERRALQIWNHLARTRNDSGDIELLNDGFAYLSGGYHEREEVGSQQSDTLTNEFVSFWNFCSDEQLIIRKQTRKCAWVVFRFLASTGISGAHERRKGEAKSVAAIAKMKRKLRVQQSSSSGNVETSLAQNLSSTDEDIAARTAEAASDAAKNAAINRELDKPGLQTLWFSIEFHRKVFEVLEKEIIQGKELTEKTEGLTRAQRMLRSVSTPVRKRGASLRQYPSDVARAESGGSVKPSDVGDILGSKSVLIDLLLDQVAESVCSTAAPMATHSVNVPASGAQVCCADKKNVMTFAESLSNPIGFRSGEISLIVASESVALLGIY</sequence>
<keyword evidence="2" id="KW-1185">Reference proteome</keyword>
<gene>
    <name evidence="1" type="ORF">PsorP6_005454</name>
</gene>
<dbReference type="EMBL" id="CM047583">
    <property type="protein sequence ID" value="KAI9912484.1"/>
    <property type="molecule type" value="Genomic_DNA"/>
</dbReference>
<dbReference type="Proteomes" id="UP001163321">
    <property type="component" value="Chromosome 4"/>
</dbReference>
<comment type="caution">
    <text evidence="1">The sequence shown here is derived from an EMBL/GenBank/DDBJ whole genome shotgun (WGS) entry which is preliminary data.</text>
</comment>
<name>A0ACC0W314_9STRA</name>
<proteinExistence type="predicted"/>
<evidence type="ECO:0000313" key="2">
    <source>
        <dbReference type="Proteomes" id="UP001163321"/>
    </source>
</evidence>
<protein>
    <submittedName>
        <fullName evidence="1">Uncharacterized protein</fullName>
    </submittedName>
</protein>
<organism evidence="1 2">
    <name type="scientific">Peronosclerospora sorghi</name>
    <dbReference type="NCBI Taxonomy" id="230839"/>
    <lineage>
        <taxon>Eukaryota</taxon>
        <taxon>Sar</taxon>
        <taxon>Stramenopiles</taxon>
        <taxon>Oomycota</taxon>
        <taxon>Peronosporomycetes</taxon>
        <taxon>Peronosporales</taxon>
        <taxon>Peronosporaceae</taxon>
        <taxon>Peronosclerospora</taxon>
    </lineage>
</organism>